<dbReference type="InterPro" id="IPR036259">
    <property type="entry name" value="MFS_trans_sf"/>
</dbReference>
<feature type="transmembrane region" description="Helical" evidence="5">
    <location>
        <begin position="101"/>
        <end position="122"/>
    </location>
</feature>
<feature type="transmembrane region" description="Helical" evidence="5">
    <location>
        <begin position="361"/>
        <end position="382"/>
    </location>
</feature>
<keyword evidence="8" id="KW-1185">Reference proteome</keyword>
<dbReference type="SUPFAM" id="SSF103473">
    <property type="entry name" value="MFS general substrate transporter"/>
    <property type="match status" value="1"/>
</dbReference>
<dbReference type="PANTHER" id="PTHR23542:SF1">
    <property type="entry name" value="MAJOR FACILITATOR SUPERFAMILY (MFS) PROFILE DOMAIN-CONTAINING PROTEIN"/>
    <property type="match status" value="1"/>
</dbReference>
<keyword evidence="4 5" id="KW-0472">Membrane</keyword>
<feature type="transmembrane region" description="Helical" evidence="5">
    <location>
        <begin position="143"/>
        <end position="162"/>
    </location>
</feature>
<reference evidence="7 8" key="1">
    <citation type="journal article" date="2013" name="Stand. Genomic Sci.">
        <title>Genomic Encyclopedia of Type Strains, Phase I: The one thousand microbial genomes (KMG-I) project.</title>
        <authorList>
            <person name="Kyrpides N.C."/>
            <person name="Woyke T."/>
            <person name="Eisen J.A."/>
            <person name="Garrity G."/>
            <person name="Lilburn T.G."/>
            <person name="Beck B.J."/>
            <person name="Whitman W.B."/>
            <person name="Hugenholtz P."/>
            <person name="Klenk H.P."/>
        </authorList>
    </citation>
    <scope>NUCLEOTIDE SEQUENCE [LARGE SCALE GENOMIC DNA]</scope>
    <source>
        <strain evidence="7 8">DSM 45044</strain>
    </source>
</reference>
<evidence type="ECO:0000256" key="1">
    <source>
        <dbReference type="ARBA" id="ARBA00004651"/>
    </source>
</evidence>
<comment type="subcellular location">
    <subcellularLocation>
        <location evidence="1">Cell membrane</location>
        <topology evidence="1">Multi-pass membrane protein</topology>
    </subcellularLocation>
</comment>
<feature type="transmembrane region" description="Helical" evidence="5">
    <location>
        <begin position="297"/>
        <end position="317"/>
    </location>
</feature>
<keyword evidence="7" id="KW-0030">Aminoacyl-tRNA synthetase</keyword>
<feature type="domain" description="Major facilitator superfamily (MFS) profile" evidence="6">
    <location>
        <begin position="14"/>
        <end position="386"/>
    </location>
</feature>
<keyword evidence="3 5" id="KW-1133">Transmembrane helix</keyword>
<dbReference type="OrthoDB" id="4229605at2"/>
<proteinExistence type="predicted"/>
<dbReference type="InterPro" id="IPR011701">
    <property type="entry name" value="MFS"/>
</dbReference>
<feature type="transmembrane region" description="Helical" evidence="5">
    <location>
        <begin position="209"/>
        <end position="227"/>
    </location>
</feature>
<dbReference type="EMBL" id="VLLL01000005">
    <property type="protein sequence ID" value="TWJ16200.1"/>
    <property type="molecule type" value="Genomic_DNA"/>
</dbReference>
<dbReference type="GO" id="GO:0004812">
    <property type="term" value="F:aminoacyl-tRNA ligase activity"/>
    <property type="evidence" value="ECO:0007669"/>
    <property type="project" value="UniProtKB-KW"/>
</dbReference>
<keyword evidence="2 5" id="KW-0812">Transmembrane</keyword>
<evidence type="ECO:0000313" key="8">
    <source>
        <dbReference type="Proteomes" id="UP000321617"/>
    </source>
</evidence>
<feature type="transmembrane region" description="Helical" evidence="5">
    <location>
        <begin position="46"/>
        <end position="64"/>
    </location>
</feature>
<dbReference type="RefSeq" id="WP_147136202.1">
    <property type="nucleotide sequence ID" value="NZ_BAABIJ010000001.1"/>
</dbReference>
<dbReference type="GO" id="GO:0022857">
    <property type="term" value="F:transmembrane transporter activity"/>
    <property type="evidence" value="ECO:0007669"/>
    <property type="project" value="InterPro"/>
</dbReference>
<evidence type="ECO:0000256" key="5">
    <source>
        <dbReference type="SAM" id="Phobius"/>
    </source>
</evidence>
<dbReference type="Proteomes" id="UP000321617">
    <property type="component" value="Unassembled WGS sequence"/>
</dbReference>
<gene>
    <name evidence="7" type="ORF">LX16_1927</name>
</gene>
<evidence type="ECO:0000313" key="7">
    <source>
        <dbReference type="EMBL" id="TWJ16200.1"/>
    </source>
</evidence>
<evidence type="ECO:0000256" key="4">
    <source>
        <dbReference type="ARBA" id="ARBA00023136"/>
    </source>
</evidence>
<dbReference type="Gene3D" id="1.20.1250.20">
    <property type="entry name" value="MFS general substrate transporter like domains"/>
    <property type="match status" value="1"/>
</dbReference>
<name>A0A562VE97_9ACTN</name>
<organism evidence="7 8">
    <name type="scientific">Stackebrandtia albiflava</name>
    <dbReference type="NCBI Taxonomy" id="406432"/>
    <lineage>
        <taxon>Bacteria</taxon>
        <taxon>Bacillati</taxon>
        <taxon>Actinomycetota</taxon>
        <taxon>Actinomycetes</taxon>
        <taxon>Glycomycetales</taxon>
        <taxon>Glycomycetaceae</taxon>
        <taxon>Stackebrandtia</taxon>
    </lineage>
</organism>
<protein>
    <submittedName>
        <fullName evidence="7">Aspartyl-tRNA synthetase</fullName>
    </submittedName>
</protein>
<comment type="caution">
    <text evidence="7">The sequence shown here is derived from an EMBL/GenBank/DDBJ whole genome shotgun (WGS) entry which is preliminary data.</text>
</comment>
<feature type="transmembrane region" description="Helical" evidence="5">
    <location>
        <begin position="273"/>
        <end position="291"/>
    </location>
</feature>
<dbReference type="AlphaFoldDB" id="A0A562VE97"/>
<feature type="transmembrane region" description="Helical" evidence="5">
    <location>
        <begin position="247"/>
        <end position="266"/>
    </location>
</feature>
<feature type="transmembrane region" description="Helical" evidence="5">
    <location>
        <begin position="337"/>
        <end position="355"/>
    </location>
</feature>
<evidence type="ECO:0000259" key="6">
    <source>
        <dbReference type="PROSITE" id="PS50850"/>
    </source>
</evidence>
<feature type="transmembrane region" description="Helical" evidence="5">
    <location>
        <begin position="168"/>
        <end position="188"/>
    </location>
</feature>
<keyword evidence="7" id="KW-0436">Ligase</keyword>
<dbReference type="PANTHER" id="PTHR23542">
    <property type="match status" value="1"/>
</dbReference>
<evidence type="ECO:0000256" key="3">
    <source>
        <dbReference type="ARBA" id="ARBA00022989"/>
    </source>
</evidence>
<dbReference type="Pfam" id="PF07690">
    <property type="entry name" value="MFS_1"/>
    <property type="match status" value="1"/>
</dbReference>
<dbReference type="InterPro" id="IPR020846">
    <property type="entry name" value="MFS_dom"/>
</dbReference>
<sequence>MSFAPYRAVLQVPGVKPLLLGGFLARVPYAAMGLSLTLYVRFGLDLGYFEAGVVGAAFVVGSAIGSTVHGRIADRFGIRPVLVVTSVAMGAFWLSVGAMSYPVLLLAALPAGALNLPVFVVVRQPMAALIPEGNRRTAFALDSTLVEITFMIGPALATTMAAMAAPTVIPFAIGVWAPLAGMFLWWLNPRTRAEGEETPAGGTVPRRQWLSGPMLAMFVIGAGAMVALGGTDMAVISLLEGYGQLDWAWVVLAAWALYSMIGGLILGASQRPVSPLWLVVALGVTTVPLGLTGEWWLLALALIPAGAVCAPTIAASVDTVSRLAPPSVRGEAMGMHGSAITLGGAVGAPLTGWVVDNVGVQWGFVAAGAGAVLAAIVAAWLVRPRSGRSPEPVPQPASA</sequence>
<dbReference type="GO" id="GO:0005886">
    <property type="term" value="C:plasma membrane"/>
    <property type="evidence" value="ECO:0007669"/>
    <property type="project" value="UniProtKB-SubCell"/>
</dbReference>
<feature type="transmembrane region" description="Helical" evidence="5">
    <location>
        <begin position="18"/>
        <end position="40"/>
    </location>
</feature>
<dbReference type="PROSITE" id="PS50850">
    <property type="entry name" value="MFS"/>
    <property type="match status" value="1"/>
</dbReference>
<feature type="transmembrane region" description="Helical" evidence="5">
    <location>
        <begin position="76"/>
        <end position="95"/>
    </location>
</feature>
<accession>A0A562VE97</accession>
<evidence type="ECO:0000256" key="2">
    <source>
        <dbReference type="ARBA" id="ARBA00022692"/>
    </source>
</evidence>